<evidence type="ECO:0000313" key="3">
    <source>
        <dbReference type="Proteomes" id="UP000700596"/>
    </source>
</evidence>
<dbReference type="Proteomes" id="UP000700596">
    <property type="component" value="Unassembled WGS sequence"/>
</dbReference>
<dbReference type="InterPro" id="IPR010730">
    <property type="entry name" value="HET"/>
</dbReference>
<feature type="non-terminal residue" evidence="2">
    <location>
        <position position="1"/>
    </location>
</feature>
<feature type="domain" description="Heterokaryon incompatibility" evidence="1">
    <location>
        <begin position="9"/>
        <end position="135"/>
    </location>
</feature>
<accession>A0A9P9DWM6</accession>
<comment type="caution">
    <text evidence="2">The sequence shown here is derived from an EMBL/GenBank/DDBJ whole genome shotgun (WGS) entry which is preliminary data.</text>
</comment>
<feature type="non-terminal residue" evidence="2">
    <location>
        <position position="263"/>
    </location>
</feature>
<dbReference type="PANTHER" id="PTHR33112:SF16">
    <property type="entry name" value="HETEROKARYON INCOMPATIBILITY DOMAIN-CONTAINING PROTEIN"/>
    <property type="match status" value="1"/>
</dbReference>
<evidence type="ECO:0000313" key="2">
    <source>
        <dbReference type="EMBL" id="KAH7126591.1"/>
    </source>
</evidence>
<dbReference type="Pfam" id="PF06985">
    <property type="entry name" value="HET"/>
    <property type="match status" value="1"/>
</dbReference>
<name>A0A9P9DWM6_9PLEO</name>
<dbReference type="AlphaFoldDB" id="A0A9P9DWM6"/>
<protein>
    <submittedName>
        <fullName evidence="2">Heterokaryon incompatibility protein-domain-containing protein</fullName>
    </submittedName>
</protein>
<proteinExistence type="predicted"/>
<dbReference type="EMBL" id="JAGMWT010000006">
    <property type="protein sequence ID" value="KAH7126591.1"/>
    <property type="molecule type" value="Genomic_DNA"/>
</dbReference>
<dbReference type="OrthoDB" id="3486565at2759"/>
<evidence type="ECO:0000259" key="1">
    <source>
        <dbReference type="Pfam" id="PF06985"/>
    </source>
</evidence>
<gene>
    <name evidence="2" type="ORF">B0J11DRAFT_406780</name>
</gene>
<sequence length="263" mass="29892">NLQSHLDSIPWEQIPSTFRWAIEFTRSMGIKYIWIDSLCIVQDDELDWACESAKMCDVYSWSYLTIATTSSPNCLSDLSKIGQGVVTVEVSGTSEVTQAPYRVFVSKFIKDHPDVESGSSQPEWPLLGRGWVLQERLLSSRVLHLSEPELIWECREETSCECGRIQSLGKPEHHQGIRSGSTMDLITQWQFVAEQYSTLKLSMASDLLPALSGLATQMARKKPKDAQYIAGLWSDSFVQDLTWRSSYMNCTPVLKQRVPSWSW</sequence>
<organism evidence="2 3">
    <name type="scientific">Dendryphion nanum</name>
    <dbReference type="NCBI Taxonomy" id="256645"/>
    <lineage>
        <taxon>Eukaryota</taxon>
        <taxon>Fungi</taxon>
        <taxon>Dikarya</taxon>
        <taxon>Ascomycota</taxon>
        <taxon>Pezizomycotina</taxon>
        <taxon>Dothideomycetes</taxon>
        <taxon>Pleosporomycetidae</taxon>
        <taxon>Pleosporales</taxon>
        <taxon>Torulaceae</taxon>
        <taxon>Dendryphion</taxon>
    </lineage>
</organism>
<dbReference type="PANTHER" id="PTHR33112">
    <property type="entry name" value="DOMAIN PROTEIN, PUTATIVE-RELATED"/>
    <property type="match status" value="1"/>
</dbReference>
<keyword evidence="3" id="KW-1185">Reference proteome</keyword>
<reference evidence="2" key="1">
    <citation type="journal article" date="2021" name="Nat. Commun.">
        <title>Genetic determinants of endophytism in the Arabidopsis root mycobiome.</title>
        <authorList>
            <person name="Mesny F."/>
            <person name="Miyauchi S."/>
            <person name="Thiergart T."/>
            <person name="Pickel B."/>
            <person name="Atanasova L."/>
            <person name="Karlsson M."/>
            <person name="Huettel B."/>
            <person name="Barry K.W."/>
            <person name="Haridas S."/>
            <person name="Chen C."/>
            <person name="Bauer D."/>
            <person name="Andreopoulos W."/>
            <person name="Pangilinan J."/>
            <person name="LaButti K."/>
            <person name="Riley R."/>
            <person name="Lipzen A."/>
            <person name="Clum A."/>
            <person name="Drula E."/>
            <person name="Henrissat B."/>
            <person name="Kohler A."/>
            <person name="Grigoriev I.V."/>
            <person name="Martin F.M."/>
            <person name="Hacquard S."/>
        </authorList>
    </citation>
    <scope>NUCLEOTIDE SEQUENCE</scope>
    <source>
        <strain evidence="2">MPI-CAGE-CH-0243</strain>
    </source>
</reference>